<keyword evidence="3" id="KW-1185">Reference proteome</keyword>
<evidence type="ECO:0000313" key="2">
    <source>
        <dbReference type="EMBL" id="RDY67524.1"/>
    </source>
</evidence>
<sequence>MDAYKILLWTTDPLLVLAVGAAIGALIGFGATFALLLGPHTRAAQAVRETVFLNAYQNRSGGTPIPPSTSRNTCLYTRQRMVSGSEFAMRDLRRETNCAFCAAGAEAIAMPMTAESAATVSASPNSSVFKATPRECDPSVLPLSVGGLPDITGLSCDVRATDETERREAAFLEREGRA</sequence>
<accession>A0A3D8VDM6</accession>
<keyword evidence="1" id="KW-0472">Membrane</keyword>
<keyword evidence="1" id="KW-1133">Transmembrane helix</keyword>
<gene>
    <name evidence="2" type="ORF">DX912_09665</name>
</gene>
<keyword evidence="1" id="KW-0812">Transmembrane</keyword>
<comment type="caution">
    <text evidence="2">The sequence shown here is derived from an EMBL/GenBank/DDBJ whole genome shotgun (WGS) entry which is preliminary data.</text>
</comment>
<dbReference type="AlphaFoldDB" id="A0A3D8VDM6"/>
<reference evidence="2 3" key="1">
    <citation type="submission" date="2018-08" db="EMBL/GenBank/DDBJ databases">
        <title>Lysobacter soli KCTC 22011, whole genome shotgun sequence.</title>
        <authorList>
            <person name="Zhang X."/>
            <person name="Feng G."/>
            <person name="Zhu H."/>
        </authorList>
    </citation>
    <scope>NUCLEOTIDE SEQUENCE [LARGE SCALE GENOMIC DNA]</scope>
    <source>
        <strain evidence="2 3">KCTC 22011</strain>
    </source>
</reference>
<name>A0A3D8VDM6_9GAMM</name>
<organism evidence="2 3">
    <name type="scientific">Lysobacter soli</name>
    <dbReference type="NCBI Taxonomy" id="453783"/>
    <lineage>
        <taxon>Bacteria</taxon>
        <taxon>Pseudomonadati</taxon>
        <taxon>Pseudomonadota</taxon>
        <taxon>Gammaproteobacteria</taxon>
        <taxon>Lysobacterales</taxon>
        <taxon>Lysobacteraceae</taxon>
        <taxon>Lysobacter</taxon>
    </lineage>
</organism>
<feature type="transmembrane region" description="Helical" evidence="1">
    <location>
        <begin position="14"/>
        <end position="38"/>
    </location>
</feature>
<evidence type="ECO:0000313" key="3">
    <source>
        <dbReference type="Proteomes" id="UP000256829"/>
    </source>
</evidence>
<dbReference type="Proteomes" id="UP000256829">
    <property type="component" value="Unassembled WGS sequence"/>
</dbReference>
<evidence type="ECO:0000256" key="1">
    <source>
        <dbReference type="SAM" id="Phobius"/>
    </source>
</evidence>
<protein>
    <submittedName>
        <fullName evidence="2">Uncharacterized protein</fullName>
    </submittedName>
</protein>
<dbReference type="EMBL" id="QTJR01000005">
    <property type="protein sequence ID" value="RDY67524.1"/>
    <property type="molecule type" value="Genomic_DNA"/>
</dbReference>
<dbReference type="RefSeq" id="WP_115842291.1">
    <property type="nucleotide sequence ID" value="NZ_QTJR01000005.1"/>
</dbReference>
<proteinExistence type="predicted"/>